<keyword evidence="3" id="KW-0687">Ribonucleoprotein</keyword>
<dbReference type="Pfam" id="PF00416">
    <property type="entry name" value="Ribosomal_S13"/>
    <property type="match status" value="1"/>
</dbReference>
<evidence type="ECO:0000313" key="5">
    <source>
        <dbReference type="Proteomes" id="UP001152523"/>
    </source>
</evidence>
<proteinExistence type="inferred from homology"/>
<dbReference type="GO" id="GO:1990904">
    <property type="term" value="C:ribonucleoprotein complex"/>
    <property type="evidence" value="ECO:0007669"/>
    <property type="project" value="UniProtKB-KW"/>
</dbReference>
<dbReference type="GO" id="GO:0003735">
    <property type="term" value="F:structural constituent of ribosome"/>
    <property type="evidence" value="ECO:0007669"/>
    <property type="project" value="InterPro"/>
</dbReference>
<name>A0AAV0EGR8_9ASTE</name>
<dbReference type="AlphaFoldDB" id="A0AAV0EGR8"/>
<dbReference type="GO" id="GO:0005840">
    <property type="term" value="C:ribosome"/>
    <property type="evidence" value="ECO:0007669"/>
    <property type="project" value="UniProtKB-KW"/>
</dbReference>
<dbReference type="InterPro" id="IPR027437">
    <property type="entry name" value="Rbsml_uS13_C"/>
</dbReference>
<evidence type="ECO:0000256" key="2">
    <source>
        <dbReference type="ARBA" id="ARBA00022980"/>
    </source>
</evidence>
<evidence type="ECO:0000256" key="1">
    <source>
        <dbReference type="ARBA" id="ARBA00008080"/>
    </source>
</evidence>
<protein>
    <submittedName>
        <fullName evidence="4">Uncharacterized protein</fullName>
    </submittedName>
</protein>
<accession>A0AAV0EGR8</accession>
<dbReference type="GO" id="GO:0003723">
    <property type="term" value="F:RNA binding"/>
    <property type="evidence" value="ECO:0007669"/>
    <property type="project" value="InterPro"/>
</dbReference>
<evidence type="ECO:0000313" key="4">
    <source>
        <dbReference type="EMBL" id="CAH9122031.1"/>
    </source>
</evidence>
<dbReference type="InterPro" id="IPR001892">
    <property type="entry name" value="Ribosomal_uS13"/>
</dbReference>
<gene>
    <name evidence="4" type="ORF">CEPIT_LOCUS24162</name>
</gene>
<evidence type="ECO:0000256" key="3">
    <source>
        <dbReference type="ARBA" id="ARBA00023274"/>
    </source>
</evidence>
<dbReference type="Gene3D" id="4.10.910.10">
    <property type="entry name" value="30s ribosomal protein s13, domain 2"/>
    <property type="match status" value="1"/>
</dbReference>
<sequence length="114" mass="13324">MTVVANPRQFQNPDWFLNKQNDYKGGNYSQVVSNALDMKLRDDLECLKKNQNHRGLRHVLRTRVCVYVDNTLRLLGAGERLLVSRRSVKHSFHLSHYVFLDAVFQVLVSYSMNE</sequence>
<comment type="similarity">
    <text evidence="1">Belongs to the universal ribosomal protein uS13 family.</text>
</comment>
<reference evidence="4" key="1">
    <citation type="submission" date="2022-07" db="EMBL/GenBank/DDBJ databases">
        <authorList>
            <person name="Macas J."/>
            <person name="Novak P."/>
            <person name="Neumann P."/>
        </authorList>
    </citation>
    <scope>NUCLEOTIDE SEQUENCE</scope>
</reference>
<dbReference type="EMBL" id="CAMAPF010000923">
    <property type="protein sequence ID" value="CAH9122031.1"/>
    <property type="molecule type" value="Genomic_DNA"/>
</dbReference>
<organism evidence="4 5">
    <name type="scientific">Cuscuta epithymum</name>
    <dbReference type="NCBI Taxonomy" id="186058"/>
    <lineage>
        <taxon>Eukaryota</taxon>
        <taxon>Viridiplantae</taxon>
        <taxon>Streptophyta</taxon>
        <taxon>Embryophyta</taxon>
        <taxon>Tracheophyta</taxon>
        <taxon>Spermatophyta</taxon>
        <taxon>Magnoliopsida</taxon>
        <taxon>eudicotyledons</taxon>
        <taxon>Gunneridae</taxon>
        <taxon>Pentapetalae</taxon>
        <taxon>asterids</taxon>
        <taxon>lamiids</taxon>
        <taxon>Solanales</taxon>
        <taxon>Convolvulaceae</taxon>
        <taxon>Cuscuteae</taxon>
        <taxon>Cuscuta</taxon>
        <taxon>Cuscuta subgen. Cuscuta</taxon>
    </lineage>
</organism>
<keyword evidence="5" id="KW-1185">Reference proteome</keyword>
<comment type="caution">
    <text evidence="4">The sequence shown here is derived from an EMBL/GenBank/DDBJ whole genome shotgun (WGS) entry which is preliminary data.</text>
</comment>
<dbReference type="Proteomes" id="UP001152523">
    <property type="component" value="Unassembled WGS sequence"/>
</dbReference>
<dbReference type="GO" id="GO:0006412">
    <property type="term" value="P:translation"/>
    <property type="evidence" value="ECO:0007669"/>
    <property type="project" value="InterPro"/>
</dbReference>
<keyword evidence="2" id="KW-0689">Ribosomal protein</keyword>